<dbReference type="Pfam" id="PF02779">
    <property type="entry name" value="Transket_pyr"/>
    <property type="match status" value="1"/>
</dbReference>
<organism evidence="6 7">
    <name type="scientific">Deinococcus peraridilitoris (strain DSM 19664 / LMG 22246 / CIP 109416 / KR-200)</name>
    <dbReference type="NCBI Taxonomy" id="937777"/>
    <lineage>
        <taxon>Bacteria</taxon>
        <taxon>Thermotogati</taxon>
        <taxon>Deinococcota</taxon>
        <taxon>Deinococci</taxon>
        <taxon>Deinococcales</taxon>
        <taxon>Deinococcaceae</taxon>
        <taxon>Deinococcus</taxon>
    </lineage>
</organism>
<protein>
    <submittedName>
        <fullName evidence="6">Pyruvate/2-oxoglutarate dehydrogenase complex, dehydrogenase component beta subunit</fullName>
    </submittedName>
</protein>
<dbReference type="Gene3D" id="3.40.50.920">
    <property type="match status" value="1"/>
</dbReference>
<dbReference type="FunFam" id="3.40.50.970:FF:000001">
    <property type="entry name" value="Pyruvate dehydrogenase E1 beta subunit"/>
    <property type="match status" value="1"/>
</dbReference>
<keyword evidence="2" id="KW-0560">Oxidoreductase</keyword>
<comment type="cofactor">
    <cofactor evidence="1">
        <name>thiamine diphosphate</name>
        <dbReference type="ChEBI" id="CHEBI:58937"/>
    </cofactor>
</comment>
<evidence type="ECO:0000313" key="6">
    <source>
        <dbReference type="EMBL" id="AFZ66737.1"/>
    </source>
</evidence>
<dbReference type="InterPro" id="IPR029061">
    <property type="entry name" value="THDP-binding"/>
</dbReference>
<dbReference type="InterPro" id="IPR033248">
    <property type="entry name" value="Transketolase_C"/>
</dbReference>
<dbReference type="GO" id="GO:0016491">
    <property type="term" value="F:oxidoreductase activity"/>
    <property type="evidence" value="ECO:0007669"/>
    <property type="project" value="UniProtKB-KW"/>
</dbReference>
<evidence type="ECO:0000313" key="7">
    <source>
        <dbReference type="Proteomes" id="UP000010467"/>
    </source>
</evidence>
<dbReference type="InterPro" id="IPR009014">
    <property type="entry name" value="Transketo_C/PFOR_II"/>
</dbReference>
<comment type="subunit">
    <text evidence="4">Heterotetramer of two alpha and two beta chains. Directly associated with ODBA in the E1 complex.</text>
</comment>
<evidence type="ECO:0000256" key="2">
    <source>
        <dbReference type="ARBA" id="ARBA00023002"/>
    </source>
</evidence>
<accession>L0A0P3</accession>
<keyword evidence="6" id="KW-0670">Pyruvate</keyword>
<dbReference type="CDD" id="cd07036">
    <property type="entry name" value="TPP_PYR_E1-PDHc-beta_like"/>
    <property type="match status" value="1"/>
</dbReference>
<reference evidence="7" key="1">
    <citation type="submission" date="2012-03" db="EMBL/GenBank/DDBJ databases">
        <title>Complete sequence of chromosome of Deinococcus peraridilitoris DSM 19664.</title>
        <authorList>
            <person name="Lucas S."/>
            <person name="Copeland A."/>
            <person name="Lapidus A."/>
            <person name="Glavina del Rio T."/>
            <person name="Dalin E."/>
            <person name="Tice H."/>
            <person name="Bruce D."/>
            <person name="Goodwin L."/>
            <person name="Pitluck S."/>
            <person name="Peters L."/>
            <person name="Mikhailova N."/>
            <person name="Lu M."/>
            <person name="Kyrpides N."/>
            <person name="Mavromatis K."/>
            <person name="Ivanova N."/>
            <person name="Brettin T."/>
            <person name="Detter J.C."/>
            <person name="Han C."/>
            <person name="Larimer F."/>
            <person name="Land M."/>
            <person name="Hauser L."/>
            <person name="Markowitz V."/>
            <person name="Cheng J.-F."/>
            <person name="Hugenholtz P."/>
            <person name="Woyke T."/>
            <person name="Wu D."/>
            <person name="Pukall R."/>
            <person name="Steenblock K."/>
            <person name="Brambilla E."/>
            <person name="Klenk H.-P."/>
            <person name="Eisen J.A."/>
        </authorList>
    </citation>
    <scope>NUCLEOTIDE SEQUENCE [LARGE SCALE GENOMIC DNA]</scope>
    <source>
        <strain evidence="7">DSM 19664 / LMG 22246 / CIP 109416 / KR-200</strain>
    </source>
</reference>
<sequence length="344" mass="36951">MTAIQEKQQPQQQGATAGGRLLTLTLIQAVTLAMREELRRDDRVVIFGEDVGARGGVFLATEGLQDEFGARRVFDTPLSEASIAGAAVGMAVRGMRPIAEIQFADYIFPAFDQIVSQAAKIRYRSGGQFSAPLVIRSPSGGGVRGGHHHSQSPEAYFAHTPGLQVVMPSTPYDAKGLLKAAVRSDDPVLYFEPKRLYRAAKGEVPEGDYTVEIGKAAVRREGSDLSIIGYGGVMPDALKAAEALEKEGVSVEVIDLRSIVPWDKEAVLASVAKTGRALLVSEAPRTANFMGEVAYCIQEELFDSLLAPVGQVAGFDTPYPYAFDKTYLPGAGRMLRAAVKLLGY</sequence>
<dbReference type="SMART" id="SM00861">
    <property type="entry name" value="Transket_pyr"/>
    <property type="match status" value="1"/>
</dbReference>
<proteinExistence type="predicted"/>
<dbReference type="PATRIC" id="fig|937777.3.peg.1183"/>
<dbReference type="RefSeq" id="WP_015235045.1">
    <property type="nucleotide sequence ID" value="NC_019793.1"/>
</dbReference>
<keyword evidence="7" id="KW-1185">Reference proteome</keyword>
<dbReference type="eggNOG" id="COG0022">
    <property type="taxonomic scope" value="Bacteria"/>
</dbReference>
<dbReference type="Pfam" id="PF02780">
    <property type="entry name" value="Transketolase_C"/>
    <property type="match status" value="1"/>
</dbReference>
<evidence type="ECO:0000259" key="5">
    <source>
        <dbReference type="SMART" id="SM00861"/>
    </source>
</evidence>
<keyword evidence="3" id="KW-0786">Thiamine pyrophosphate</keyword>
<evidence type="ECO:0000256" key="3">
    <source>
        <dbReference type="ARBA" id="ARBA00023052"/>
    </source>
</evidence>
<evidence type="ECO:0000256" key="4">
    <source>
        <dbReference type="ARBA" id="ARBA00065222"/>
    </source>
</evidence>
<dbReference type="OrthoDB" id="9771835at2"/>
<dbReference type="EMBL" id="CP003382">
    <property type="protein sequence ID" value="AFZ66737.1"/>
    <property type="molecule type" value="Genomic_DNA"/>
</dbReference>
<dbReference type="PANTHER" id="PTHR43257:SF2">
    <property type="entry name" value="PYRUVATE DEHYDROGENASE E1 COMPONENT SUBUNIT BETA"/>
    <property type="match status" value="1"/>
</dbReference>
<dbReference type="SUPFAM" id="SSF52518">
    <property type="entry name" value="Thiamin diphosphate-binding fold (THDP-binding)"/>
    <property type="match status" value="1"/>
</dbReference>
<name>L0A0P3_DEIPD</name>
<evidence type="ECO:0000256" key="1">
    <source>
        <dbReference type="ARBA" id="ARBA00001964"/>
    </source>
</evidence>
<gene>
    <name evidence="6" type="ordered locus">Deipe_1181</name>
</gene>
<dbReference type="Proteomes" id="UP000010467">
    <property type="component" value="Chromosome"/>
</dbReference>
<dbReference type="HOGENOM" id="CLU_012907_1_0_0"/>
<dbReference type="SUPFAM" id="SSF52922">
    <property type="entry name" value="TK C-terminal domain-like"/>
    <property type="match status" value="1"/>
</dbReference>
<dbReference type="STRING" id="937777.Deipe_1181"/>
<dbReference type="AlphaFoldDB" id="L0A0P3"/>
<dbReference type="Gene3D" id="3.40.50.970">
    <property type="match status" value="1"/>
</dbReference>
<dbReference type="InterPro" id="IPR005475">
    <property type="entry name" value="Transketolase-like_Pyr-bd"/>
</dbReference>
<feature type="domain" description="Transketolase-like pyrimidine-binding" evidence="5">
    <location>
        <begin position="24"/>
        <end position="199"/>
    </location>
</feature>
<dbReference type="KEGG" id="dpd:Deipe_1181"/>
<dbReference type="FunFam" id="3.40.50.920:FF:000001">
    <property type="entry name" value="Pyruvate dehydrogenase E1 beta subunit"/>
    <property type="match status" value="1"/>
</dbReference>
<dbReference type="PANTHER" id="PTHR43257">
    <property type="entry name" value="PYRUVATE DEHYDROGENASE E1 COMPONENT BETA SUBUNIT"/>
    <property type="match status" value="1"/>
</dbReference>